<reference evidence="1 2" key="1">
    <citation type="journal article" date="2016" name="Stand. Genomic Sci.">
        <title>Complete genome sequence and genomic characterization of Microcystis panniformis FACHB 1757 by third-generation sequencing.</title>
        <authorList>
            <person name="Zhang J.Y."/>
            <person name="Guan R."/>
            <person name="Zhang H.J."/>
            <person name="Li H."/>
            <person name="Xiao P."/>
            <person name="Yu G.L."/>
            <person name="Du L."/>
            <person name="Cao D.M."/>
            <person name="Zhu B.C."/>
            <person name="Li R.H."/>
            <person name="Lu Z.H."/>
        </authorList>
    </citation>
    <scope>NUCLEOTIDE SEQUENCE [LARGE SCALE GENOMIC DNA]</scope>
    <source>
        <strain evidence="1 2">FACHB-1757</strain>
    </source>
</reference>
<organism evidence="1 2">
    <name type="scientific">Microcystis panniformis FACHB-1757</name>
    <dbReference type="NCBI Taxonomy" id="1638788"/>
    <lineage>
        <taxon>Bacteria</taxon>
        <taxon>Bacillati</taxon>
        <taxon>Cyanobacteriota</taxon>
        <taxon>Cyanophyceae</taxon>
        <taxon>Oscillatoriophycideae</taxon>
        <taxon>Chroococcales</taxon>
        <taxon>Microcystaceae</taxon>
        <taxon>Microcystis</taxon>
    </lineage>
</organism>
<dbReference type="EMBL" id="CP011339">
    <property type="protein sequence ID" value="AKV71116.1"/>
    <property type="molecule type" value="Genomic_DNA"/>
</dbReference>
<evidence type="ECO:0000313" key="1">
    <source>
        <dbReference type="EMBL" id="AKV71116.1"/>
    </source>
</evidence>
<protein>
    <submittedName>
        <fullName evidence="1">Uncharacterized protein</fullName>
    </submittedName>
</protein>
<name>A0A0K1SAV1_9CHRO</name>
<sequence length="47" mass="5142">MRSQIPAQIPDRVSDAKSCLKGIGKWQEGSSGFCVETRSILIVYSAK</sequence>
<keyword evidence="2" id="KW-1185">Reference proteome</keyword>
<evidence type="ECO:0000313" key="2">
    <source>
        <dbReference type="Proteomes" id="UP000068167"/>
    </source>
</evidence>
<proteinExistence type="predicted"/>
<dbReference type="Proteomes" id="UP000068167">
    <property type="component" value="Chromosome"/>
</dbReference>
<dbReference type="KEGG" id="mpk:VL20_6374"/>
<accession>A0A0K1SAV1</accession>
<dbReference type="AlphaFoldDB" id="A0A0K1SAV1"/>
<gene>
    <name evidence="1" type="ORF">VL20_6374</name>
</gene>